<gene>
    <name evidence="3" type="ORF">P691DRAFT_772191</name>
</gene>
<dbReference type="InterPro" id="IPR002013">
    <property type="entry name" value="SAC_dom"/>
</dbReference>
<sequence>MRFLHQRLSLFTEGNDTYIFVPDGADAQSLTVHRSSEPKTPIPHTAHRSSKPLYGIVGIISLSLSEYIIIITGRELLGRLLDHDIYRATNFDILPVNPNISSHSPPHPVEAHLLALVRSHLHDGNFLFSYDWDVTRRLQAQWETREKDGFNAFWETVGIGYLFESVGGLFTVFKADDRFFWNRHLQSKLIDLTGPEQDFSPYILPIMYGTFDLRPTLLHGRHMQLCLISRRSRFRAGARYLRRGIDQDGHVANFNETEQIVLLEGPTPGLPGASDINVVAKLSFVQIRGSVPVFWAEINTLRYKPDLQIMDLQETADAMRRHLQEQVQTYGSQALVNLVNQKGYEKPVKEAYERYVAELNLPNVRYEYFDFHNECRKMRWDRISVLIDRMKDDLEQHGYFQLGTNEENPIKMQTGVVRTNCMDNLDRTNVVQATIAKWTLNQQLRELGILSGTAGVDDYESFSKDFREMWADHADAIAGAYGGSGALKSDFTRTNKRTKKGVLEDGVKSTTRYIKNNFFDGARQDGFDLVTGAWVARRTPSASLFLITDARPLITRSMPLVALFSLFMITAGLTLPRSSDYSLFYYFLLWFTLLAVALAFIVIHGIDYVAWPRLNPPTETIYYTGPGFRSAHHGKGVKGSGAAEAMLKRMNWASNGRPRGVVEEVELETLKKRVD</sequence>
<accession>A0A9P5XKS1</accession>
<evidence type="ECO:0000259" key="2">
    <source>
        <dbReference type="PROSITE" id="PS50275"/>
    </source>
</evidence>
<keyword evidence="1" id="KW-0472">Membrane</keyword>
<keyword evidence="4" id="KW-1185">Reference proteome</keyword>
<dbReference type="GO" id="GO:0043812">
    <property type="term" value="F:phosphatidylinositol-4-phosphate phosphatase activity"/>
    <property type="evidence" value="ECO:0007669"/>
    <property type="project" value="TreeGrafter"/>
</dbReference>
<feature type="domain" description="SAC" evidence="2">
    <location>
        <begin position="117"/>
        <end position="483"/>
    </location>
</feature>
<evidence type="ECO:0000313" key="3">
    <source>
        <dbReference type="EMBL" id="KAF9452565.1"/>
    </source>
</evidence>
<organism evidence="3 4">
    <name type="scientific">Macrolepiota fuliginosa MF-IS2</name>
    <dbReference type="NCBI Taxonomy" id="1400762"/>
    <lineage>
        <taxon>Eukaryota</taxon>
        <taxon>Fungi</taxon>
        <taxon>Dikarya</taxon>
        <taxon>Basidiomycota</taxon>
        <taxon>Agaricomycotina</taxon>
        <taxon>Agaricomycetes</taxon>
        <taxon>Agaricomycetidae</taxon>
        <taxon>Agaricales</taxon>
        <taxon>Agaricineae</taxon>
        <taxon>Agaricaceae</taxon>
        <taxon>Macrolepiota</taxon>
    </lineage>
</organism>
<dbReference type="PANTHER" id="PTHR45662">
    <property type="entry name" value="PHOSPHATIDYLINOSITIDE PHOSPHATASE SAC1"/>
    <property type="match status" value="1"/>
</dbReference>
<protein>
    <recommendedName>
        <fullName evidence="2">SAC domain-containing protein</fullName>
    </recommendedName>
</protein>
<dbReference type="EMBL" id="MU151070">
    <property type="protein sequence ID" value="KAF9452565.1"/>
    <property type="molecule type" value="Genomic_DNA"/>
</dbReference>
<proteinExistence type="predicted"/>
<evidence type="ECO:0000256" key="1">
    <source>
        <dbReference type="SAM" id="Phobius"/>
    </source>
</evidence>
<keyword evidence="1" id="KW-1133">Transmembrane helix</keyword>
<reference evidence="3" key="1">
    <citation type="submission" date="2020-11" db="EMBL/GenBank/DDBJ databases">
        <authorList>
            <consortium name="DOE Joint Genome Institute"/>
            <person name="Ahrendt S."/>
            <person name="Riley R."/>
            <person name="Andreopoulos W."/>
            <person name="Labutti K."/>
            <person name="Pangilinan J."/>
            <person name="Ruiz-Duenas F.J."/>
            <person name="Barrasa J.M."/>
            <person name="Sanchez-Garcia M."/>
            <person name="Camarero S."/>
            <person name="Miyauchi S."/>
            <person name="Serrano A."/>
            <person name="Linde D."/>
            <person name="Babiker R."/>
            <person name="Drula E."/>
            <person name="Ayuso-Fernandez I."/>
            <person name="Pacheco R."/>
            <person name="Padilla G."/>
            <person name="Ferreira P."/>
            <person name="Barriuso J."/>
            <person name="Kellner H."/>
            <person name="Castanera R."/>
            <person name="Alfaro M."/>
            <person name="Ramirez L."/>
            <person name="Pisabarro A.G."/>
            <person name="Kuo A."/>
            <person name="Tritt A."/>
            <person name="Lipzen A."/>
            <person name="He G."/>
            <person name="Yan M."/>
            <person name="Ng V."/>
            <person name="Cullen D."/>
            <person name="Martin F."/>
            <person name="Rosso M.-N."/>
            <person name="Henrissat B."/>
            <person name="Hibbett D."/>
            <person name="Martinez A.T."/>
            <person name="Grigoriev I.V."/>
        </authorList>
    </citation>
    <scope>NUCLEOTIDE SEQUENCE</scope>
    <source>
        <strain evidence="3">MF-IS2</strain>
    </source>
</reference>
<name>A0A9P5XKS1_9AGAR</name>
<feature type="transmembrane region" description="Helical" evidence="1">
    <location>
        <begin position="560"/>
        <end position="577"/>
    </location>
</feature>
<dbReference type="Proteomes" id="UP000807342">
    <property type="component" value="Unassembled WGS sequence"/>
</dbReference>
<dbReference type="Pfam" id="PF02383">
    <property type="entry name" value="Syja_N"/>
    <property type="match status" value="1"/>
</dbReference>
<comment type="caution">
    <text evidence="3">The sequence shown here is derived from an EMBL/GenBank/DDBJ whole genome shotgun (WGS) entry which is preliminary data.</text>
</comment>
<dbReference type="PROSITE" id="PS50275">
    <property type="entry name" value="SAC"/>
    <property type="match status" value="1"/>
</dbReference>
<dbReference type="AlphaFoldDB" id="A0A9P5XKS1"/>
<feature type="transmembrane region" description="Helical" evidence="1">
    <location>
        <begin position="583"/>
        <end position="603"/>
    </location>
</feature>
<keyword evidence="1" id="KW-0812">Transmembrane</keyword>
<dbReference type="OrthoDB" id="405996at2759"/>
<evidence type="ECO:0000313" key="4">
    <source>
        <dbReference type="Proteomes" id="UP000807342"/>
    </source>
</evidence>
<dbReference type="GO" id="GO:0005783">
    <property type="term" value="C:endoplasmic reticulum"/>
    <property type="evidence" value="ECO:0007669"/>
    <property type="project" value="TreeGrafter"/>
</dbReference>
<dbReference type="PANTHER" id="PTHR45662:SF2">
    <property type="entry name" value="PHOSPHATIDYLINOSITOL-3-PHOSPHATASE SAC1"/>
    <property type="match status" value="1"/>
</dbReference>
<dbReference type="GO" id="GO:0046856">
    <property type="term" value="P:phosphatidylinositol dephosphorylation"/>
    <property type="evidence" value="ECO:0007669"/>
    <property type="project" value="TreeGrafter"/>
</dbReference>